<keyword evidence="3 6" id="KW-0812">Transmembrane</keyword>
<evidence type="ECO:0000256" key="5">
    <source>
        <dbReference type="ARBA" id="ARBA00023136"/>
    </source>
</evidence>
<evidence type="ECO:0000313" key="8">
    <source>
        <dbReference type="EMBL" id="GHI24841.1"/>
    </source>
</evidence>
<feature type="transmembrane region" description="Helical" evidence="6">
    <location>
        <begin position="284"/>
        <end position="309"/>
    </location>
</feature>
<keyword evidence="4 6" id="KW-1133">Transmembrane helix</keyword>
<gene>
    <name evidence="8" type="ORF">Shyd_62120</name>
</gene>
<dbReference type="Proteomes" id="UP001052739">
    <property type="component" value="Unassembled WGS sequence"/>
</dbReference>
<feature type="domain" description="Major facilitator superfamily (MFS) profile" evidence="7">
    <location>
        <begin position="282"/>
        <end position="478"/>
    </location>
</feature>
<dbReference type="Gene3D" id="1.20.1250.20">
    <property type="entry name" value="MFS general substrate transporter like domains"/>
    <property type="match status" value="1"/>
</dbReference>
<feature type="transmembrane region" description="Helical" evidence="6">
    <location>
        <begin position="444"/>
        <end position="460"/>
    </location>
</feature>
<dbReference type="PROSITE" id="PS50850">
    <property type="entry name" value="MFS"/>
    <property type="match status" value="1"/>
</dbReference>
<dbReference type="InterPro" id="IPR020846">
    <property type="entry name" value="MFS_dom"/>
</dbReference>
<organism evidence="8 9">
    <name type="scientific">Streptomyces hydrogenans</name>
    <dbReference type="NCBI Taxonomy" id="1873719"/>
    <lineage>
        <taxon>Bacteria</taxon>
        <taxon>Bacillati</taxon>
        <taxon>Actinomycetota</taxon>
        <taxon>Actinomycetes</taxon>
        <taxon>Kitasatosporales</taxon>
        <taxon>Streptomycetaceae</taxon>
        <taxon>Streptomyces</taxon>
    </lineage>
</organism>
<dbReference type="CDD" id="cd06173">
    <property type="entry name" value="MFS_MefA_like"/>
    <property type="match status" value="1"/>
</dbReference>
<feature type="transmembrane region" description="Helical" evidence="6">
    <location>
        <begin position="321"/>
        <end position="339"/>
    </location>
</feature>
<dbReference type="SUPFAM" id="SSF103473">
    <property type="entry name" value="MFS general substrate transporter"/>
    <property type="match status" value="1"/>
</dbReference>
<dbReference type="PANTHER" id="PTHR23513:SF6">
    <property type="entry name" value="MAJOR FACILITATOR SUPERFAMILY ASSOCIATED DOMAIN-CONTAINING PROTEIN"/>
    <property type="match status" value="1"/>
</dbReference>
<accession>A0ABQ3PII3</accession>
<feature type="transmembrane region" description="Helical" evidence="6">
    <location>
        <begin position="141"/>
        <end position="163"/>
    </location>
</feature>
<keyword evidence="2" id="KW-1003">Cell membrane</keyword>
<reference evidence="8" key="1">
    <citation type="submission" date="2024-05" db="EMBL/GenBank/DDBJ databases">
        <title>Whole genome shotgun sequence of Streptomyces hydrogenans NBRC 13475.</title>
        <authorList>
            <person name="Komaki H."/>
            <person name="Tamura T."/>
        </authorList>
    </citation>
    <scope>NUCLEOTIDE SEQUENCE</scope>
    <source>
        <strain evidence="8">NBRC 13475</strain>
    </source>
</reference>
<evidence type="ECO:0000256" key="4">
    <source>
        <dbReference type="ARBA" id="ARBA00022989"/>
    </source>
</evidence>
<evidence type="ECO:0000313" key="9">
    <source>
        <dbReference type="Proteomes" id="UP001052739"/>
    </source>
</evidence>
<dbReference type="PANTHER" id="PTHR23513">
    <property type="entry name" value="INTEGRAL MEMBRANE EFFLUX PROTEIN-RELATED"/>
    <property type="match status" value="1"/>
</dbReference>
<name>A0ABQ3PII3_9ACTN</name>
<comment type="caution">
    <text evidence="8">The sequence shown here is derived from an EMBL/GenBank/DDBJ whole genome shotgun (WGS) entry which is preliminary data.</text>
</comment>
<dbReference type="InterPro" id="IPR011701">
    <property type="entry name" value="MFS"/>
</dbReference>
<feature type="transmembrane region" description="Helical" evidence="6">
    <location>
        <begin position="77"/>
        <end position="100"/>
    </location>
</feature>
<proteinExistence type="predicted"/>
<evidence type="ECO:0000256" key="6">
    <source>
        <dbReference type="SAM" id="Phobius"/>
    </source>
</evidence>
<keyword evidence="5 6" id="KW-0472">Membrane</keyword>
<evidence type="ECO:0000256" key="2">
    <source>
        <dbReference type="ARBA" id="ARBA00022475"/>
    </source>
</evidence>
<feature type="transmembrane region" description="Helical" evidence="6">
    <location>
        <begin position="375"/>
        <end position="397"/>
    </location>
</feature>
<evidence type="ECO:0000256" key="3">
    <source>
        <dbReference type="ARBA" id="ARBA00022692"/>
    </source>
</evidence>
<evidence type="ECO:0000259" key="7">
    <source>
        <dbReference type="PROSITE" id="PS50850"/>
    </source>
</evidence>
<sequence>MGGVERKRPPWKMATLVSTAMNLYDPARTHGHRTPLPWCAGNPSVIEVRRPALESAAPTTAQAAKDRGRSPHRNFRLLLVGETTSKLGTSVTSVLLPLVAVTTLHASPFVMGVLTAAAWLPWLVIGLPAGAWVDRLPARRVMLVCNAVSAAVFASVPAAWWLGALTIQHLLGAALLSGAASVFFSTAYSAYLPQLVPTDALMRRNAQLQGGDQATRVAGPGLGGLVAQTLGGVPGLLLDAGSFLVSSLCLLGIRPDGPRPAPAPRRPLGKEIAEGLRFVLGDRLVLAVTAFGAAVNLAMAGLQAVQIVFLVRTVGVGADTLGWLVACGGLGGVLGGLAAGRLAERLGSARALLTVQAAASPFGLLLALAAPGPRLAFFVLGSVVLFAGVVACNVVIVSFRQAYCPPELRGRVTATTLFLNYGTIPLGALLGGTLASLVGTRATMGAVAAALVAAGGFLLVKPLRTLRDLPGAPAAEGR</sequence>
<evidence type="ECO:0000256" key="1">
    <source>
        <dbReference type="ARBA" id="ARBA00004651"/>
    </source>
</evidence>
<dbReference type="EMBL" id="BNDW01000068">
    <property type="protein sequence ID" value="GHI24841.1"/>
    <property type="molecule type" value="Genomic_DNA"/>
</dbReference>
<dbReference type="Pfam" id="PF07690">
    <property type="entry name" value="MFS_1"/>
    <property type="match status" value="1"/>
</dbReference>
<feature type="transmembrane region" description="Helical" evidence="6">
    <location>
        <begin position="418"/>
        <end position="438"/>
    </location>
</feature>
<keyword evidence="9" id="KW-1185">Reference proteome</keyword>
<feature type="transmembrane region" description="Helical" evidence="6">
    <location>
        <begin position="351"/>
        <end position="369"/>
    </location>
</feature>
<dbReference type="InterPro" id="IPR036259">
    <property type="entry name" value="MFS_trans_sf"/>
</dbReference>
<feature type="transmembrane region" description="Helical" evidence="6">
    <location>
        <begin position="169"/>
        <end position="192"/>
    </location>
</feature>
<feature type="transmembrane region" description="Helical" evidence="6">
    <location>
        <begin position="106"/>
        <end position="129"/>
    </location>
</feature>
<comment type="subcellular location">
    <subcellularLocation>
        <location evidence="1">Cell membrane</location>
        <topology evidence="1">Multi-pass membrane protein</topology>
    </subcellularLocation>
</comment>
<protein>
    <submittedName>
        <fullName evidence="8">MFS transporter</fullName>
    </submittedName>
</protein>